<keyword evidence="1" id="KW-0949">S-adenosyl-L-methionine</keyword>
<dbReference type="InterPro" id="IPR007536">
    <property type="entry name" value="16SrRNA_methylTrfase_J"/>
</dbReference>
<dbReference type="EC" id="2.1.1.242" evidence="1"/>
<protein>
    <recommendedName>
        <fullName evidence="1">Ribosomal RNA small subunit methyltransferase J</fullName>
        <ecNumber evidence="1">2.1.1.242</ecNumber>
    </recommendedName>
    <alternativeName>
        <fullName evidence="1">16S rRNA m2G1516 methyltransferase</fullName>
    </alternativeName>
    <alternativeName>
        <fullName evidence="1">rRNA (guanine-N(2)-)-methyltransferase</fullName>
    </alternativeName>
</protein>
<dbReference type="Proteomes" id="UP001595840">
    <property type="component" value="Unassembled WGS sequence"/>
</dbReference>
<organism evidence="2 3">
    <name type="scientific">Simiduia curdlanivorans</name>
    <dbReference type="NCBI Taxonomy" id="1492769"/>
    <lineage>
        <taxon>Bacteria</taxon>
        <taxon>Pseudomonadati</taxon>
        <taxon>Pseudomonadota</taxon>
        <taxon>Gammaproteobacteria</taxon>
        <taxon>Cellvibrionales</taxon>
        <taxon>Cellvibrionaceae</taxon>
        <taxon>Simiduia</taxon>
    </lineage>
</organism>
<proteinExistence type="inferred from homology"/>
<dbReference type="GO" id="GO:0008168">
    <property type="term" value="F:methyltransferase activity"/>
    <property type="evidence" value="ECO:0007669"/>
    <property type="project" value="UniProtKB-KW"/>
</dbReference>
<evidence type="ECO:0000313" key="2">
    <source>
        <dbReference type="EMBL" id="MFC4360801.1"/>
    </source>
</evidence>
<dbReference type="PANTHER" id="PTHR36112">
    <property type="entry name" value="RIBOSOMAL RNA SMALL SUBUNIT METHYLTRANSFERASE J"/>
    <property type="match status" value="1"/>
</dbReference>
<evidence type="ECO:0000313" key="3">
    <source>
        <dbReference type="Proteomes" id="UP001595840"/>
    </source>
</evidence>
<dbReference type="InterPro" id="IPR029063">
    <property type="entry name" value="SAM-dependent_MTases_sf"/>
</dbReference>
<evidence type="ECO:0000256" key="1">
    <source>
        <dbReference type="HAMAP-Rule" id="MF_01523"/>
    </source>
</evidence>
<comment type="function">
    <text evidence="1">Specifically methylates the guanosine in position 1516 of 16S rRNA.</text>
</comment>
<keyword evidence="1 2" id="KW-0489">Methyltransferase</keyword>
<feature type="binding site" evidence="1">
    <location>
        <position position="180"/>
    </location>
    <ligand>
        <name>S-adenosyl-L-methionine</name>
        <dbReference type="ChEBI" id="CHEBI:59789"/>
    </ligand>
</feature>
<sequence>MTCPLIFTDASLASEAEALAGQFGFPLLGMTDAATLVDPELVLQLSPEGLQLQYTGRKAPGPIWVDFTGGASDHRRQFGGGRGQMVAKAVGLKPGVCPLVLDATAGLGGDSFVLASLGAGVLLQERNPVVYALLSDGLNRARAVASGDSQLQPIFSRMCLIDAHTDSTQAMPAADVIFLDPMFPAREKSAAVKKEMTAFHHLVGEDLDQDLLLSQALAVARFRVVVKRPRKAPYLAGQKPALEIAGKSSRFDVYPIKKMPDKLMPDFDPIMGS</sequence>
<keyword evidence="1" id="KW-0698">rRNA processing</keyword>
<keyword evidence="1" id="KW-0963">Cytoplasm</keyword>
<dbReference type="HAMAP" id="MF_01523">
    <property type="entry name" value="16SrRNA_methyltr_J"/>
    <property type="match status" value="1"/>
</dbReference>
<reference evidence="3" key="1">
    <citation type="journal article" date="2019" name="Int. J. Syst. Evol. Microbiol.">
        <title>The Global Catalogue of Microorganisms (GCM) 10K type strain sequencing project: providing services to taxonomists for standard genome sequencing and annotation.</title>
        <authorList>
            <consortium name="The Broad Institute Genomics Platform"/>
            <consortium name="The Broad Institute Genome Sequencing Center for Infectious Disease"/>
            <person name="Wu L."/>
            <person name="Ma J."/>
        </authorList>
    </citation>
    <scope>NUCLEOTIDE SEQUENCE [LARGE SCALE GENOMIC DNA]</scope>
    <source>
        <strain evidence="3">CECT 8570</strain>
    </source>
</reference>
<gene>
    <name evidence="1" type="primary">rsmJ</name>
    <name evidence="2" type="ORF">ACFOX3_00735</name>
</gene>
<dbReference type="Pfam" id="PF04445">
    <property type="entry name" value="SAM_MT"/>
    <property type="match status" value="1"/>
</dbReference>
<dbReference type="Gene3D" id="3.40.50.150">
    <property type="entry name" value="Vaccinia Virus protein VP39"/>
    <property type="match status" value="1"/>
</dbReference>
<comment type="caution">
    <text evidence="1">Lacks conserved residue(s) required for the propagation of feature annotation.</text>
</comment>
<dbReference type="RefSeq" id="WP_290264661.1">
    <property type="nucleotide sequence ID" value="NZ_JAUFQG010000006.1"/>
</dbReference>
<dbReference type="EMBL" id="JBHSCX010000001">
    <property type="protein sequence ID" value="MFC4360801.1"/>
    <property type="molecule type" value="Genomic_DNA"/>
</dbReference>
<feature type="binding site" evidence="1">
    <location>
        <begin position="125"/>
        <end position="126"/>
    </location>
    <ligand>
        <name>S-adenosyl-L-methionine</name>
        <dbReference type="ChEBI" id="CHEBI:59789"/>
    </ligand>
</feature>
<comment type="similarity">
    <text evidence="1">Belongs to the methyltransferase superfamily. RsmJ family.</text>
</comment>
<dbReference type="GO" id="GO:0032259">
    <property type="term" value="P:methylation"/>
    <property type="evidence" value="ECO:0007669"/>
    <property type="project" value="UniProtKB-KW"/>
</dbReference>
<comment type="subcellular location">
    <subcellularLocation>
        <location evidence="1">Cytoplasm</location>
    </subcellularLocation>
</comment>
<keyword evidence="1" id="KW-0808">Transferase</keyword>
<accession>A0ABV8UYR6</accession>
<comment type="caution">
    <text evidence="2">The sequence shown here is derived from an EMBL/GenBank/DDBJ whole genome shotgun (WGS) entry which is preliminary data.</text>
</comment>
<comment type="catalytic activity">
    <reaction evidence="1">
        <text>guanosine(1516) in 16S rRNA + S-adenosyl-L-methionine = N(2)-methylguanosine(1516) in 16S rRNA + S-adenosyl-L-homocysteine + H(+)</text>
        <dbReference type="Rhea" id="RHEA:43220"/>
        <dbReference type="Rhea" id="RHEA-COMP:10412"/>
        <dbReference type="Rhea" id="RHEA-COMP:10413"/>
        <dbReference type="ChEBI" id="CHEBI:15378"/>
        <dbReference type="ChEBI" id="CHEBI:57856"/>
        <dbReference type="ChEBI" id="CHEBI:59789"/>
        <dbReference type="ChEBI" id="CHEBI:74269"/>
        <dbReference type="ChEBI" id="CHEBI:74481"/>
        <dbReference type="EC" id="2.1.1.242"/>
    </reaction>
</comment>
<dbReference type="SUPFAM" id="SSF53335">
    <property type="entry name" value="S-adenosyl-L-methionine-dependent methyltransferases"/>
    <property type="match status" value="1"/>
</dbReference>
<name>A0ABV8UYR6_9GAMM</name>
<keyword evidence="3" id="KW-1185">Reference proteome</keyword>
<dbReference type="PANTHER" id="PTHR36112:SF1">
    <property type="entry name" value="RIBOSOMAL RNA SMALL SUBUNIT METHYLTRANSFERASE J"/>
    <property type="match status" value="1"/>
</dbReference>